<feature type="domain" description="HTH lysR-type" evidence="5">
    <location>
        <begin position="1"/>
        <end position="58"/>
    </location>
</feature>
<dbReference type="Gene3D" id="3.40.190.10">
    <property type="entry name" value="Periplasmic binding protein-like II"/>
    <property type="match status" value="2"/>
</dbReference>
<dbReference type="Pfam" id="PF03466">
    <property type="entry name" value="LysR_substrate"/>
    <property type="match status" value="1"/>
</dbReference>
<dbReference type="GO" id="GO:0003700">
    <property type="term" value="F:DNA-binding transcription factor activity"/>
    <property type="evidence" value="ECO:0007669"/>
    <property type="project" value="InterPro"/>
</dbReference>
<dbReference type="InterPro" id="IPR000847">
    <property type="entry name" value="LysR_HTH_N"/>
</dbReference>
<evidence type="ECO:0000259" key="5">
    <source>
        <dbReference type="PROSITE" id="PS50931"/>
    </source>
</evidence>
<comment type="similarity">
    <text evidence="1">Belongs to the LysR transcriptional regulatory family.</text>
</comment>
<evidence type="ECO:0000256" key="1">
    <source>
        <dbReference type="ARBA" id="ARBA00009437"/>
    </source>
</evidence>
<dbReference type="InterPro" id="IPR036390">
    <property type="entry name" value="WH_DNA-bd_sf"/>
</dbReference>
<dbReference type="InterPro" id="IPR036388">
    <property type="entry name" value="WH-like_DNA-bd_sf"/>
</dbReference>
<dbReference type="OrthoDB" id="3461417at2"/>
<protein>
    <submittedName>
        <fullName evidence="6">LysR family transcriptional regulator</fullName>
    </submittedName>
</protein>
<dbReference type="PROSITE" id="PS50931">
    <property type="entry name" value="HTH_LYSR"/>
    <property type="match status" value="1"/>
</dbReference>
<reference evidence="6 7" key="1">
    <citation type="submission" date="2018-03" db="EMBL/GenBank/DDBJ databases">
        <title>Genomic Encyclopedia of Type Strains, Phase III (KMG-III): the genomes of soil and plant-associated and newly described type strains.</title>
        <authorList>
            <person name="Whitman W."/>
        </authorList>
    </citation>
    <scope>NUCLEOTIDE SEQUENCE [LARGE SCALE GENOMIC DNA]</scope>
    <source>
        <strain evidence="6 7">CGMCC 4.7097</strain>
    </source>
</reference>
<dbReference type="Pfam" id="PF00126">
    <property type="entry name" value="HTH_1"/>
    <property type="match status" value="1"/>
</dbReference>
<dbReference type="Proteomes" id="UP000241118">
    <property type="component" value="Unassembled WGS sequence"/>
</dbReference>
<dbReference type="FunFam" id="1.10.10.10:FF:000001">
    <property type="entry name" value="LysR family transcriptional regulator"/>
    <property type="match status" value="1"/>
</dbReference>
<dbReference type="PANTHER" id="PTHR30346:SF30">
    <property type="entry name" value="SMALL NEUTRAL PROTEASE REGULATORY PROTEIN"/>
    <property type="match status" value="1"/>
</dbReference>
<dbReference type="InterPro" id="IPR005119">
    <property type="entry name" value="LysR_subst-bd"/>
</dbReference>
<dbReference type="RefSeq" id="WP_106619734.1">
    <property type="nucleotide sequence ID" value="NZ_PYAX01000019.1"/>
</dbReference>
<dbReference type="SUPFAM" id="SSF53850">
    <property type="entry name" value="Periplasmic binding protein-like II"/>
    <property type="match status" value="1"/>
</dbReference>
<keyword evidence="2" id="KW-0805">Transcription regulation</keyword>
<accession>A0A2P8HZI8</accession>
<evidence type="ECO:0000256" key="3">
    <source>
        <dbReference type="ARBA" id="ARBA00023125"/>
    </source>
</evidence>
<keyword evidence="7" id="KW-1185">Reference proteome</keyword>
<comment type="caution">
    <text evidence="6">The sequence shown here is derived from an EMBL/GenBank/DDBJ whole genome shotgun (WGS) entry which is preliminary data.</text>
</comment>
<sequence>MDLKHLRAAVAVADHLHFGRAAAALGIAQPPLSQAVKALETELGVTLFHRDTRNVDLTEAGAAFVADAREVLSKVDAAVRRARAAGRGEEGSLAIGMVGSSVLHPLPLIIREFRARYPAVTLSFSVLPTMLQVEQLRTAELDVGLLRPPLPGPADDLELVPVSREPLVAVVPDDHRLARRRRVHVRSLAGEPFVLFPRHLGPGLYDEITALCRRGGFTPRVAQEAVQMPTIVGLVAAGCGVGIVPGSSAAQPRPEVAFLSLSPVVRLVDLAIALPVKGRSAVAANFTALARDLTRVR</sequence>
<proteinExistence type="inferred from homology"/>
<dbReference type="GO" id="GO:0003677">
    <property type="term" value="F:DNA binding"/>
    <property type="evidence" value="ECO:0007669"/>
    <property type="project" value="UniProtKB-KW"/>
</dbReference>
<dbReference type="PANTHER" id="PTHR30346">
    <property type="entry name" value="TRANSCRIPTIONAL DUAL REGULATOR HCAR-RELATED"/>
    <property type="match status" value="1"/>
</dbReference>
<dbReference type="Gene3D" id="1.10.10.10">
    <property type="entry name" value="Winged helix-like DNA-binding domain superfamily/Winged helix DNA-binding domain"/>
    <property type="match status" value="1"/>
</dbReference>
<evidence type="ECO:0000256" key="2">
    <source>
        <dbReference type="ARBA" id="ARBA00023015"/>
    </source>
</evidence>
<name>A0A2P8HZI8_SACCR</name>
<dbReference type="EMBL" id="PYAX01000019">
    <property type="protein sequence ID" value="PSL51629.1"/>
    <property type="molecule type" value="Genomic_DNA"/>
</dbReference>
<dbReference type="CDD" id="cd08414">
    <property type="entry name" value="PBP2_LTTR_aromatics_like"/>
    <property type="match status" value="1"/>
</dbReference>
<evidence type="ECO:0000256" key="4">
    <source>
        <dbReference type="ARBA" id="ARBA00023163"/>
    </source>
</evidence>
<dbReference type="PRINTS" id="PR00039">
    <property type="entry name" value="HTHLYSR"/>
</dbReference>
<dbReference type="AlphaFoldDB" id="A0A2P8HZI8"/>
<evidence type="ECO:0000313" key="7">
    <source>
        <dbReference type="Proteomes" id="UP000241118"/>
    </source>
</evidence>
<keyword evidence="4" id="KW-0804">Transcription</keyword>
<organism evidence="6 7">
    <name type="scientific">Saccharothrix carnea</name>
    <dbReference type="NCBI Taxonomy" id="1280637"/>
    <lineage>
        <taxon>Bacteria</taxon>
        <taxon>Bacillati</taxon>
        <taxon>Actinomycetota</taxon>
        <taxon>Actinomycetes</taxon>
        <taxon>Pseudonocardiales</taxon>
        <taxon>Pseudonocardiaceae</taxon>
        <taxon>Saccharothrix</taxon>
    </lineage>
</organism>
<gene>
    <name evidence="6" type="ORF">B0I31_11959</name>
</gene>
<dbReference type="SUPFAM" id="SSF46785">
    <property type="entry name" value="Winged helix' DNA-binding domain"/>
    <property type="match status" value="1"/>
</dbReference>
<evidence type="ECO:0000313" key="6">
    <source>
        <dbReference type="EMBL" id="PSL51629.1"/>
    </source>
</evidence>
<dbReference type="GO" id="GO:0032993">
    <property type="term" value="C:protein-DNA complex"/>
    <property type="evidence" value="ECO:0007669"/>
    <property type="project" value="TreeGrafter"/>
</dbReference>
<keyword evidence="3" id="KW-0238">DNA-binding</keyword>